<dbReference type="InterPro" id="IPR013766">
    <property type="entry name" value="Thioredoxin_domain"/>
</dbReference>
<evidence type="ECO:0000256" key="3">
    <source>
        <dbReference type="ARBA" id="ARBA00022448"/>
    </source>
</evidence>
<feature type="domain" description="Thioredoxin" evidence="9">
    <location>
        <begin position="1"/>
        <end position="107"/>
    </location>
</feature>
<accession>A0ABW7DRE7</accession>
<evidence type="ECO:0000256" key="1">
    <source>
        <dbReference type="ARBA" id="ARBA00008987"/>
    </source>
</evidence>
<dbReference type="InterPro" id="IPR017937">
    <property type="entry name" value="Thioredoxin_CS"/>
</dbReference>
<reference evidence="10 11" key="1">
    <citation type="submission" date="2024-10" db="EMBL/GenBank/DDBJ databases">
        <authorList>
            <person name="Sang B.-I."/>
            <person name="Prabhaharan D."/>
        </authorList>
    </citation>
    <scope>NUCLEOTIDE SEQUENCE [LARGE SCALE GENOMIC DNA]</scope>
    <source>
        <strain evidence="10 11">MH</strain>
    </source>
</reference>
<evidence type="ECO:0000256" key="2">
    <source>
        <dbReference type="ARBA" id="ARBA00020570"/>
    </source>
</evidence>
<evidence type="ECO:0000256" key="4">
    <source>
        <dbReference type="ARBA" id="ARBA00022982"/>
    </source>
</evidence>
<dbReference type="SUPFAM" id="SSF52833">
    <property type="entry name" value="Thioredoxin-like"/>
    <property type="match status" value="1"/>
</dbReference>
<evidence type="ECO:0000256" key="8">
    <source>
        <dbReference type="PIRNR" id="PIRNR000077"/>
    </source>
</evidence>
<keyword evidence="11" id="KW-1185">Reference proteome</keyword>
<evidence type="ECO:0000259" key="9">
    <source>
        <dbReference type="PROSITE" id="PS51352"/>
    </source>
</evidence>
<protein>
    <recommendedName>
        <fullName evidence="2 7">Thioredoxin</fullName>
    </recommendedName>
</protein>
<keyword evidence="6" id="KW-0676">Redox-active center</keyword>
<keyword evidence="3" id="KW-0813">Transport</keyword>
<comment type="similarity">
    <text evidence="1 8">Belongs to the thioredoxin family.</text>
</comment>
<dbReference type="Pfam" id="PF00085">
    <property type="entry name" value="Thioredoxin"/>
    <property type="match status" value="1"/>
</dbReference>
<dbReference type="Gene3D" id="3.40.30.10">
    <property type="entry name" value="Glutaredoxin"/>
    <property type="match status" value="1"/>
</dbReference>
<keyword evidence="5" id="KW-1015">Disulfide bond</keyword>
<dbReference type="PIRSF" id="PIRSF000077">
    <property type="entry name" value="Thioredoxin"/>
    <property type="match status" value="1"/>
</dbReference>
<evidence type="ECO:0000256" key="7">
    <source>
        <dbReference type="NCBIfam" id="TIGR01068"/>
    </source>
</evidence>
<keyword evidence="4" id="KW-0249">Electron transport</keyword>
<comment type="caution">
    <text evidence="10">The sequence shown here is derived from an EMBL/GenBank/DDBJ whole genome shotgun (WGS) entry which is preliminary data.</text>
</comment>
<dbReference type="PANTHER" id="PTHR45663">
    <property type="entry name" value="GEO12009P1"/>
    <property type="match status" value="1"/>
</dbReference>
<dbReference type="NCBIfam" id="TIGR01068">
    <property type="entry name" value="thioredoxin"/>
    <property type="match status" value="1"/>
</dbReference>
<dbReference type="PROSITE" id="PS00194">
    <property type="entry name" value="THIOREDOXIN_1"/>
    <property type="match status" value="1"/>
</dbReference>
<dbReference type="CDD" id="cd02947">
    <property type="entry name" value="TRX_family"/>
    <property type="match status" value="1"/>
</dbReference>
<dbReference type="RefSeq" id="WP_070807759.1">
    <property type="nucleotide sequence ID" value="NZ_CP011940.1"/>
</dbReference>
<dbReference type="InterPro" id="IPR005746">
    <property type="entry name" value="Thioredoxin"/>
</dbReference>
<name>A0ABW7DRE7_9FIRM</name>
<sequence length="107" mass="12212">MAIVSLDNESAFTLRVLHKKGVVIVDFWAPWCEPCKMIRAEIQRAAEAFENQVEVVRVNVDAFHSLAEKYDIMAIPTLLFFKDGKPVKRIIGYASEDEIRKFLATLV</sequence>
<dbReference type="InterPro" id="IPR036249">
    <property type="entry name" value="Thioredoxin-like_sf"/>
</dbReference>
<dbReference type="PRINTS" id="PR00421">
    <property type="entry name" value="THIOREDOXIN"/>
</dbReference>
<proteinExistence type="inferred from homology"/>
<dbReference type="EMBL" id="JBIEKR010000008">
    <property type="protein sequence ID" value="MFG6273597.1"/>
    <property type="molecule type" value="Genomic_DNA"/>
</dbReference>
<evidence type="ECO:0000313" key="10">
    <source>
        <dbReference type="EMBL" id="MFG6273597.1"/>
    </source>
</evidence>
<organism evidence="10 11">
    <name type="scientific">Megasphaera hexanoica</name>
    <dbReference type="NCBI Taxonomy" id="1675036"/>
    <lineage>
        <taxon>Bacteria</taxon>
        <taxon>Bacillati</taxon>
        <taxon>Bacillota</taxon>
        <taxon>Negativicutes</taxon>
        <taxon>Veillonellales</taxon>
        <taxon>Veillonellaceae</taxon>
        <taxon>Megasphaera</taxon>
    </lineage>
</organism>
<evidence type="ECO:0000256" key="5">
    <source>
        <dbReference type="ARBA" id="ARBA00023157"/>
    </source>
</evidence>
<evidence type="ECO:0000256" key="6">
    <source>
        <dbReference type="ARBA" id="ARBA00023284"/>
    </source>
</evidence>
<evidence type="ECO:0000313" key="11">
    <source>
        <dbReference type="Proteomes" id="UP001605989"/>
    </source>
</evidence>
<dbReference type="Proteomes" id="UP001605989">
    <property type="component" value="Unassembled WGS sequence"/>
</dbReference>
<dbReference type="PANTHER" id="PTHR45663:SF11">
    <property type="entry name" value="GEO12009P1"/>
    <property type="match status" value="1"/>
</dbReference>
<dbReference type="PROSITE" id="PS51352">
    <property type="entry name" value="THIOREDOXIN_2"/>
    <property type="match status" value="1"/>
</dbReference>
<gene>
    <name evidence="10" type="primary">trxA</name>
    <name evidence="10" type="ORF">ACGTZG_10380</name>
</gene>